<proteinExistence type="predicted"/>
<sequence>MPLEAAEPTTSVGRGRTSLALPCCPSGPHHPRASPAPASPRRLGTFSSRPGSEPRMRRPHATISPFEHLRLTPDCCRQLHWKQHDDPDAFKHKLGGPQQGDRARAAAGQ</sequence>
<dbReference type="Gramene" id="TuG1812G0500003958.01.T01">
    <property type="protein sequence ID" value="TuG1812G0500003958.01.T01"/>
    <property type="gene ID" value="TuG1812G0500003958.01"/>
</dbReference>
<dbReference type="Proteomes" id="UP000015106">
    <property type="component" value="Chromosome 5"/>
</dbReference>
<reference evidence="3" key="1">
    <citation type="journal article" date="2013" name="Nature">
        <title>Draft genome of the wheat A-genome progenitor Triticum urartu.</title>
        <authorList>
            <person name="Ling H.Q."/>
            <person name="Zhao S."/>
            <person name="Liu D."/>
            <person name="Wang J."/>
            <person name="Sun H."/>
            <person name="Zhang C."/>
            <person name="Fan H."/>
            <person name="Li D."/>
            <person name="Dong L."/>
            <person name="Tao Y."/>
            <person name="Gao C."/>
            <person name="Wu H."/>
            <person name="Li Y."/>
            <person name="Cui Y."/>
            <person name="Guo X."/>
            <person name="Zheng S."/>
            <person name="Wang B."/>
            <person name="Yu K."/>
            <person name="Liang Q."/>
            <person name="Yang W."/>
            <person name="Lou X."/>
            <person name="Chen J."/>
            <person name="Feng M."/>
            <person name="Jian J."/>
            <person name="Zhang X."/>
            <person name="Luo G."/>
            <person name="Jiang Y."/>
            <person name="Liu J."/>
            <person name="Wang Z."/>
            <person name="Sha Y."/>
            <person name="Zhang B."/>
            <person name="Wu H."/>
            <person name="Tang D."/>
            <person name="Shen Q."/>
            <person name="Xue P."/>
            <person name="Zou S."/>
            <person name="Wang X."/>
            <person name="Liu X."/>
            <person name="Wang F."/>
            <person name="Yang Y."/>
            <person name="An X."/>
            <person name="Dong Z."/>
            <person name="Zhang K."/>
            <person name="Zhang X."/>
            <person name="Luo M.C."/>
            <person name="Dvorak J."/>
            <person name="Tong Y."/>
            <person name="Wang J."/>
            <person name="Yang H."/>
            <person name="Li Z."/>
            <person name="Wang D."/>
            <person name="Zhang A."/>
            <person name="Wang J."/>
        </authorList>
    </citation>
    <scope>NUCLEOTIDE SEQUENCE</scope>
    <source>
        <strain evidence="3">cv. G1812</strain>
    </source>
</reference>
<dbReference type="AlphaFoldDB" id="A0A8R7QFD0"/>
<accession>A0A8R7QFD0</accession>
<name>A0A8R7QFD0_TRIUA</name>
<reference evidence="2" key="2">
    <citation type="submission" date="2018-03" db="EMBL/GenBank/DDBJ databases">
        <title>The Triticum urartu genome reveals the dynamic nature of wheat genome evolution.</title>
        <authorList>
            <person name="Ling H."/>
            <person name="Ma B."/>
            <person name="Shi X."/>
            <person name="Liu H."/>
            <person name="Dong L."/>
            <person name="Sun H."/>
            <person name="Cao Y."/>
            <person name="Gao Q."/>
            <person name="Zheng S."/>
            <person name="Li Y."/>
            <person name="Yu Y."/>
            <person name="Du H."/>
            <person name="Qi M."/>
            <person name="Li Y."/>
            <person name="Yu H."/>
            <person name="Cui Y."/>
            <person name="Wang N."/>
            <person name="Chen C."/>
            <person name="Wu H."/>
            <person name="Zhao Y."/>
            <person name="Zhang J."/>
            <person name="Li Y."/>
            <person name="Zhou W."/>
            <person name="Zhang B."/>
            <person name="Hu W."/>
            <person name="Eijk M."/>
            <person name="Tang J."/>
            <person name="Witsenboer H."/>
            <person name="Zhao S."/>
            <person name="Li Z."/>
            <person name="Zhang A."/>
            <person name="Wang D."/>
            <person name="Liang C."/>
        </authorList>
    </citation>
    <scope>NUCLEOTIDE SEQUENCE [LARGE SCALE GENOMIC DNA]</scope>
    <source>
        <strain evidence="2">cv. G1812</strain>
    </source>
</reference>
<organism evidence="2 3">
    <name type="scientific">Triticum urartu</name>
    <name type="common">Red wild einkorn</name>
    <name type="synonym">Crithodium urartu</name>
    <dbReference type="NCBI Taxonomy" id="4572"/>
    <lineage>
        <taxon>Eukaryota</taxon>
        <taxon>Viridiplantae</taxon>
        <taxon>Streptophyta</taxon>
        <taxon>Embryophyta</taxon>
        <taxon>Tracheophyta</taxon>
        <taxon>Spermatophyta</taxon>
        <taxon>Magnoliopsida</taxon>
        <taxon>Liliopsida</taxon>
        <taxon>Poales</taxon>
        <taxon>Poaceae</taxon>
        <taxon>BOP clade</taxon>
        <taxon>Pooideae</taxon>
        <taxon>Triticodae</taxon>
        <taxon>Triticeae</taxon>
        <taxon>Triticinae</taxon>
        <taxon>Triticum</taxon>
    </lineage>
</organism>
<evidence type="ECO:0000256" key="1">
    <source>
        <dbReference type="SAM" id="MobiDB-lite"/>
    </source>
</evidence>
<keyword evidence="3" id="KW-1185">Reference proteome</keyword>
<dbReference type="EnsemblPlants" id="TuG1812G0500003958.01.T01">
    <property type="protein sequence ID" value="TuG1812G0500003958.01.T01"/>
    <property type="gene ID" value="TuG1812G0500003958.01"/>
</dbReference>
<protein>
    <submittedName>
        <fullName evidence="2">Uncharacterized protein</fullName>
    </submittedName>
</protein>
<feature type="region of interest" description="Disordered" evidence="1">
    <location>
        <begin position="86"/>
        <end position="109"/>
    </location>
</feature>
<evidence type="ECO:0000313" key="3">
    <source>
        <dbReference type="Proteomes" id="UP000015106"/>
    </source>
</evidence>
<feature type="region of interest" description="Disordered" evidence="1">
    <location>
        <begin position="1"/>
        <end position="62"/>
    </location>
</feature>
<reference evidence="2" key="3">
    <citation type="submission" date="2022-06" db="UniProtKB">
        <authorList>
            <consortium name="EnsemblPlants"/>
        </authorList>
    </citation>
    <scope>IDENTIFICATION</scope>
</reference>
<evidence type="ECO:0000313" key="2">
    <source>
        <dbReference type="EnsemblPlants" id="TuG1812G0500003958.01.T01"/>
    </source>
</evidence>
<feature type="compositionally biased region" description="Low complexity" evidence="1">
    <location>
        <begin position="95"/>
        <end position="109"/>
    </location>
</feature>
<feature type="compositionally biased region" description="Low complexity" evidence="1">
    <location>
        <begin position="33"/>
        <end position="42"/>
    </location>
</feature>